<dbReference type="AlphaFoldDB" id="A0A4Y8LJ48"/>
<dbReference type="OrthoDB" id="9759607at2"/>
<dbReference type="InterPro" id="IPR050469">
    <property type="entry name" value="Diguanylate_Cyclase"/>
</dbReference>
<dbReference type="Pfam" id="PF13426">
    <property type="entry name" value="PAS_9"/>
    <property type="match status" value="1"/>
</dbReference>
<evidence type="ECO:0000259" key="2">
    <source>
        <dbReference type="PROSITE" id="PS50887"/>
    </source>
</evidence>
<dbReference type="InterPro" id="IPR043128">
    <property type="entry name" value="Rev_trsase/Diguanyl_cyclase"/>
</dbReference>
<reference evidence="3 4" key="1">
    <citation type="submission" date="2019-03" db="EMBL/GenBank/DDBJ databases">
        <authorList>
            <person name="Yang Y."/>
        </authorList>
    </citation>
    <scope>NUCLEOTIDE SEQUENCE [LARGE SCALE GENOMIC DNA]</scope>
    <source>
        <strain evidence="3 4">ASL-1</strain>
    </source>
</reference>
<dbReference type="FunFam" id="3.30.70.270:FF:000001">
    <property type="entry name" value="Diguanylate cyclase domain protein"/>
    <property type="match status" value="1"/>
</dbReference>
<dbReference type="SUPFAM" id="SSF55785">
    <property type="entry name" value="PYP-like sensor domain (PAS domain)"/>
    <property type="match status" value="1"/>
</dbReference>
<feature type="coiled-coil region" evidence="1">
    <location>
        <begin position="123"/>
        <end position="164"/>
    </location>
</feature>
<dbReference type="GO" id="GO:1902201">
    <property type="term" value="P:negative regulation of bacterial-type flagellum-dependent cell motility"/>
    <property type="evidence" value="ECO:0007669"/>
    <property type="project" value="TreeGrafter"/>
</dbReference>
<dbReference type="GO" id="GO:0043709">
    <property type="term" value="P:cell adhesion involved in single-species biofilm formation"/>
    <property type="evidence" value="ECO:0007669"/>
    <property type="project" value="TreeGrafter"/>
</dbReference>
<dbReference type="InterPro" id="IPR035965">
    <property type="entry name" value="PAS-like_dom_sf"/>
</dbReference>
<accession>A0A4Y8LJ48</accession>
<dbReference type="Gene3D" id="3.30.70.270">
    <property type="match status" value="1"/>
</dbReference>
<dbReference type="PROSITE" id="PS50887">
    <property type="entry name" value="GGDEF"/>
    <property type="match status" value="1"/>
</dbReference>
<protein>
    <submittedName>
        <fullName evidence="3">Diguanylate cyclase</fullName>
    </submittedName>
</protein>
<dbReference type="PANTHER" id="PTHR45138">
    <property type="entry name" value="REGULATORY COMPONENTS OF SENSORY TRANSDUCTION SYSTEM"/>
    <property type="match status" value="1"/>
</dbReference>
<dbReference type="CDD" id="cd01949">
    <property type="entry name" value="GGDEF"/>
    <property type="match status" value="1"/>
</dbReference>
<evidence type="ECO:0000313" key="4">
    <source>
        <dbReference type="Proteomes" id="UP000297776"/>
    </source>
</evidence>
<comment type="caution">
    <text evidence="3">The sequence shown here is derived from an EMBL/GenBank/DDBJ whole genome shotgun (WGS) entry which is preliminary data.</text>
</comment>
<dbReference type="GO" id="GO:0052621">
    <property type="term" value="F:diguanylate cyclase activity"/>
    <property type="evidence" value="ECO:0007669"/>
    <property type="project" value="TreeGrafter"/>
</dbReference>
<feature type="domain" description="GGDEF" evidence="2">
    <location>
        <begin position="192"/>
        <end position="318"/>
    </location>
</feature>
<name>A0A4Y8LJ48_9BACL</name>
<dbReference type="InterPro" id="IPR029787">
    <property type="entry name" value="Nucleotide_cyclase"/>
</dbReference>
<dbReference type="InterPro" id="IPR000014">
    <property type="entry name" value="PAS"/>
</dbReference>
<dbReference type="EMBL" id="SORX01000003">
    <property type="protein sequence ID" value="TFE02225.1"/>
    <property type="molecule type" value="Genomic_DNA"/>
</dbReference>
<dbReference type="SMART" id="SM00267">
    <property type="entry name" value="GGDEF"/>
    <property type="match status" value="1"/>
</dbReference>
<dbReference type="Proteomes" id="UP000297776">
    <property type="component" value="Unassembled WGS sequence"/>
</dbReference>
<sequence length="318" mass="36616">MSMDTQLYYAPCGFIMTEPDGRIIEANEMISGLIGERSSELKQRHITSLLTLPSKLYFQTYFSPVISMYKKVDEMYLTLETSEGPVPVLMNAQERDGQYEYIFVKMKTRDEFENGLISAKLQVEKILEDTDNANGELQKLLSELESKREEIIEANKRLEDLAMIDPLTSVKNRRYYEETLSAFLEKFHSESFIFSYLIIDIDHFKKVNDEFGHPVGDQVLQDLAWKLEQEVRKDDVLVRFGGEEFVILLSGISEKLAVKIADRMRQNIESSDWPHSPITISIGVSGAKEMDTKESIFKRADEALYYSKGNGRNQVTLR</sequence>
<dbReference type="SUPFAM" id="SSF55073">
    <property type="entry name" value="Nucleotide cyclase"/>
    <property type="match status" value="1"/>
</dbReference>
<dbReference type="InterPro" id="IPR000160">
    <property type="entry name" value="GGDEF_dom"/>
</dbReference>
<dbReference type="PANTHER" id="PTHR45138:SF9">
    <property type="entry name" value="DIGUANYLATE CYCLASE DGCM-RELATED"/>
    <property type="match status" value="1"/>
</dbReference>
<organism evidence="3 4">
    <name type="scientific">Jeotgalibacillus salarius</name>
    <dbReference type="NCBI Taxonomy" id="546023"/>
    <lineage>
        <taxon>Bacteria</taxon>
        <taxon>Bacillati</taxon>
        <taxon>Bacillota</taxon>
        <taxon>Bacilli</taxon>
        <taxon>Bacillales</taxon>
        <taxon>Caryophanaceae</taxon>
        <taxon>Jeotgalibacillus</taxon>
    </lineage>
</organism>
<dbReference type="GO" id="GO:0005886">
    <property type="term" value="C:plasma membrane"/>
    <property type="evidence" value="ECO:0007669"/>
    <property type="project" value="TreeGrafter"/>
</dbReference>
<keyword evidence="1" id="KW-0175">Coiled coil</keyword>
<proteinExistence type="predicted"/>
<dbReference type="NCBIfam" id="TIGR00254">
    <property type="entry name" value="GGDEF"/>
    <property type="match status" value="1"/>
</dbReference>
<keyword evidence="4" id="KW-1185">Reference proteome</keyword>
<gene>
    <name evidence="3" type="ORF">E2626_06505</name>
</gene>
<dbReference type="Pfam" id="PF00990">
    <property type="entry name" value="GGDEF"/>
    <property type="match status" value="1"/>
</dbReference>
<evidence type="ECO:0000313" key="3">
    <source>
        <dbReference type="EMBL" id="TFE02225.1"/>
    </source>
</evidence>
<evidence type="ECO:0000256" key="1">
    <source>
        <dbReference type="SAM" id="Coils"/>
    </source>
</evidence>